<keyword evidence="1" id="KW-0479">Metal-binding</keyword>
<dbReference type="OMA" id="FIDELIC"/>
<evidence type="ECO:0000256" key="1">
    <source>
        <dbReference type="ARBA" id="ARBA00022723"/>
    </source>
</evidence>
<dbReference type="EMBL" id="CAJJDP010000047">
    <property type="protein sequence ID" value="CAD8166077.1"/>
    <property type="molecule type" value="Genomic_DNA"/>
</dbReference>
<evidence type="ECO:0000256" key="3">
    <source>
        <dbReference type="ARBA" id="ARBA00022833"/>
    </source>
</evidence>
<sequence>MQANFDLLRFQMDEQIYEYSDSSNDELFQNNNQNIDSILEQDDGLILNQLESSPPLKEDIDVVRILNFEEVKVFIDELICPICSYILIDPKICLDCSQGFCKQCLTQWFNQYHLKSCPCCRSISNEPEDGAKAPKLLFKLLSKLKISCKYQNNGCKQAILYDSKEKHYEKECEYKSIICQYCFGIYLKMESGTHFQQCAYKPKECKWCSKTYSHHKYQKHQEDCSLRKLTCPICVKEFSIKWMEEHIKFCLPKQELRIVKNELQESISEIQKAKQEIKESIEEILEIDRFIRKQKLKSKRNEQLNEIMNNELRNSSEQEVIQQSDVDPQELNQQQIDFQEYHLQQQIKQASIPIQEFGEVQQTNNLCQEEEGFQN</sequence>
<organism evidence="8 9">
    <name type="scientific">Paramecium octaurelia</name>
    <dbReference type="NCBI Taxonomy" id="43137"/>
    <lineage>
        <taxon>Eukaryota</taxon>
        <taxon>Sar</taxon>
        <taxon>Alveolata</taxon>
        <taxon>Ciliophora</taxon>
        <taxon>Intramacronucleata</taxon>
        <taxon>Oligohymenophorea</taxon>
        <taxon>Peniculida</taxon>
        <taxon>Parameciidae</taxon>
        <taxon>Paramecium</taxon>
    </lineage>
</organism>
<feature type="domain" description="RING-type" evidence="6">
    <location>
        <begin position="80"/>
        <end position="121"/>
    </location>
</feature>
<evidence type="ECO:0008006" key="10">
    <source>
        <dbReference type="Google" id="ProtNLM"/>
    </source>
</evidence>
<feature type="coiled-coil region" evidence="5">
    <location>
        <begin position="253"/>
        <end position="313"/>
    </location>
</feature>
<comment type="caution">
    <text evidence="8">The sequence shown here is derived from an EMBL/GenBank/DDBJ whole genome shotgun (WGS) entry which is preliminary data.</text>
</comment>
<keyword evidence="9" id="KW-1185">Reference proteome</keyword>
<reference evidence="8" key="1">
    <citation type="submission" date="2021-01" db="EMBL/GenBank/DDBJ databases">
        <authorList>
            <consortium name="Genoscope - CEA"/>
            <person name="William W."/>
        </authorList>
    </citation>
    <scope>NUCLEOTIDE SEQUENCE</scope>
</reference>
<evidence type="ECO:0000313" key="8">
    <source>
        <dbReference type="EMBL" id="CAD8166077.1"/>
    </source>
</evidence>
<keyword evidence="3" id="KW-0862">Zinc</keyword>
<protein>
    <recommendedName>
        <fullName evidence="10">RING-type domain-containing protein</fullName>
    </recommendedName>
</protein>
<evidence type="ECO:0000259" key="6">
    <source>
        <dbReference type="PROSITE" id="PS50089"/>
    </source>
</evidence>
<dbReference type="PANTHER" id="PTHR10131:SF94">
    <property type="entry name" value="TNF RECEPTOR-ASSOCIATED FACTOR 4"/>
    <property type="match status" value="1"/>
</dbReference>
<proteinExistence type="predicted"/>
<keyword evidence="5" id="KW-0175">Coiled coil</keyword>
<evidence type="ECO:0000256" key="5">
    <source>
        <dbReference type="SAM" id="Coils"/>
    </source>
</evidence>
<dbReference type="Proteomes" id="UP000683925">
    <property type="component" value="Unassembled WGS sequence"/>
</dbReference>
<accession>A0A8S1UPH4</accession>
<evidence type="ECO:0000256" key="4">
    <source>
        <dbReference type="PROSITE-ProRule" id="PRU00455"/>
    </source>
</evidence>
<dbReference type="PANTHER" id="PTHR10131">
    <property type="entry name" value="TNF RECEPTOR ASSOCIATED FACTOR"/>
    <property type="match status" value="1"/>
</dbReference>
<dbReference type="PROSITE" id="PS51081">
    <property type="entry name" value="ZF_SIAH"/>
    <property type="match status" value="1"/>
</dbReference>
<evidence type="ECO:0000256" key="2">
    <source>
        <dbReference type="ARBA" id="ARBA00022771"/>
    </source>
</evidence>
<feature type="domain" description="SIAH-type" evidence="7">
    <location>
        <begin position="143"/>
        <end position="221"/>
    </location>
</feature>
<dbReference type="PROSITE" id="PS50089">
    <property type="entry name" value="ZF_RING_2"/>
    <property type="match status" value="1"/>
</dbReference>
<dbReference type="InterPro" id="IPR013010">
    <property type="entry name" value="Znf_SIAH"/>
</dbReference>
<gene>
    <name evidence="8" type="ORF">POCTA_138.1.T0470274</name>
</gene>
<evidence type="ECO:0000259" key="7">
    <source>
        <dbReference type="PROSITE" id="PS51081"/>
    </source>
</evidence>
<name>A0A8S1UPH4_PAROT</name>
<dbReference type="GO" id="GO:0008270">
    <property type="term" value="F:zinc ion binding"/>
    <property type="evidence" value="ECO:0007669"/>
    <property type="project" value="UniProtKB-KW"/>
</dbReference>
<dbReference type="AlphaFoldDB" id="A0A8S1UPH4"/>
<dbReference type="InterPro" id="IPR001841">
    <property type="entry name" value="Znf_RING"/>
</dbReference>
<dbReference type="OrthoDB" id="305315at2759"/>
<evidence type="ECO:0000313" key="9">
    <source>
        <dbReference type="Proteomes" id="UP000683925"/>
    </source>
</evidence>
<keyword evidence="2 4" id="KW-0863">Zinc-finger</keyword>